<gene>
    <name evidence="2" type="ORF">ANN_19777</name>
</gene>
<dbReference type="EMBL" id="JAJSOF020000031">
    <property type="protein sequence ID" value="KAJ4431180.1"/>
    <property type="molecule type" value="Genomic_DNA"/>
</dbReference>
<feature type="compositionally biased region" description="Basic and acidic residues" evidence="1">
    <location>
        <begin position="260"/>
        <end position="272"/>
    </location>
</feature>
<name>A0ABQ8SBH2_PERAM</name>
<dbReference type="PANTHER" id="PTHR47326:SF1">
    <property type="entry name" value="HTH PSQ-TYPE DOMAIN-CONTAINING PROTEIN"/>
    <property type="match status" value="1"/>
</dbReference>
<dbReference type="Gene3D" id="3.30.420.10">
    <property type="entry name" value="Ribonuclease H-like superfamily/Ribonuclease H"/>
    <property type="match status" value="1"/>
</dbReference>
<sequence>MQRLEPDDKPKRVEFSNSMLDRLDADPDLTPLDFFLWGYVKDKVYATPVRDLRDLRERIIEAIESIPEDMLQRAWQEIVHRLDIATVTARAHVATALLPSLQRSCSRRWDEPMGWQRSHAGTLAASSHTSLVGTKAGRTGSGSTDGKVLEPNTREATENMKQLATSSTGAEVMYRQIKKDKQGLERVVMWDGLRSGEEAGHGTGPLRPIHRRRLNTRVRCRLTPLWKWAGAPSCTNHMVWHFLQQDGFETKSSQVKRKKLDIGKKQEEFLNDKKKKKKKKKEEEEEKKKKKKKENRKKCNKGKKDKL</sequence>
<accession>A0ABQ8SBH2</accession>
<evidence type="ECO:0000256" key="1">
    <source>
        <dbReference type="SAM" id="MobiDB-lite"/>
    </source>
</evidence>
<dbReference type="Proteomes" id="UP001148838">
    <property type="component" value="Unassembled WGS sequence"/>
</dbReference>
<proteinExistence type="predicted"/>
<evidence type="ECO:0000313" key="3">
    <source>
        <dbReference type="Proteomes" id="UP001148838"/>
    </source>
</evidence>
<protein>
    <submittedName>
        <fullName evidence="2">Uncharacterized protein</fullName>
    </submittedName>
</protein>
<evidence type="ECO:0000313" key="2">
    <source>
        <dbReference type="EMBL" id="KAJ4431180.1"/>
    </source>
</evidence>
<organism evidence="2 3">
    <name type="scientific">Periplaneta americana</name>
    <name type="common">American cockroach</name>
    <name type="synonym">Blatta americana</name>
    <dbReference type="NCBI Taxonomy" id="6978"/>
    <lineage>
        <taxon>Eukaryota</taxon>
        <taxon>Metazoa</taxon>
        <taxon>Ecdysozoa</taxon>
        <taxon>Arthropoda</taxon>
        <taxon>Hexapoda</taxon>
        <taxon>Insecta</taxon>
        <taxon>Pterygota</taxon>
        <taxon>Neoptera</taxon>
        <taxon>Polyneoptera</taxon>
        <taxon>Dictyoptera</taxon>
        <taxon>Blattodea</taxon>
        <taxon>Blattoidea</taxon>
        <taxon>Blattidae</taxon>
        <taxon>Blattinae</taxon>
        <taxon>Periplaneta</taxon>
    </lineage>
</organism>
<feature type="region of interest" description="Disordered" evidence="1">
    <location>
        <begin position="251"/>
        <end position="307"/>
    </location>
</feature>
<comment type="caution">
    <text evidence="2">The sequence shown here is derived from an EMBL/GenBank/DDBJ whole genome shotgun (WGS) entry which is preliminary data.</text>
</comment>
<reference evidence="2 3" key="1">
    <citation type="journal article" date="2022" name="Allergy">
        <title>Genome assembly and annotation of Periplaneta americana reveal a comprehensive cockroach allergen profile.</title>
        <authorList>
            <person name="Wang L."/>
            <person name="Xiong Q."/>
            <person name="Saelim N."/>
            <person name="Wang L."/>
            <person name="Nong W."/>
            <person name="Wan A.T."/>
            <person name="Shi M."/>
            <person name="Liu X."/>
            <person name="Cao Q."/>
            <person name="Hui J.H.L."/>
            <person name="Sookrung N."/>
            <person name="Leung T.F."/>
            <person name="Tungtrongchitr A."/>
            <person name="Tsui S.K.W."/>
        </authorList>
    </citation>
    <scope>NUCLEOTIDE SEQUENCE [LARGE SCALE GENOMIC DNA]</scope>
    <source>
        <strain evidence="2">PWHHKU_190912</strain>
    </source>
</reference>
<keyword evidence="3" id="KW-1185">Reference proteome</keyword>
<feature type="region of interest" description="Disordered" evidence="1">
    <location>
        <begin position="126"/>
        <end position="149"/>
    </location>
</feature>
<dbReference type="PANTHER" id="PTHR47326">
    <property type="entry name" value="TRANSPOSABLE ELEMENT TC3 TRANSPOSASE-LIKE PROTEIN"/>
    <property type="match status" value="1"/>
</dbReference>
<feature type="compositionally biased region" description="Basic residues" evidence="1">
    <location>
        <begin position="288"/>
        <end position="307"/>
    </location>
</feature>
<dbReference type="InterPro" id="IPR036397">
    <property type="entry name" value="RNaseH_sf"/>
</dbReference>